<dbReference type="GO" id="GO:0045505">
    <property type="term" value="F:dynein intermediate chain binding"/>
    <property type="evidence" value="ECO:0007669"/>
    <property type="project" value="TreeGrafter"/>
</dbReference>
<feature type="compositionally biased region" description="Basic and acidic residues" evidence="1">
    <location>
        <begin position="135"/>
        <end position="154"/>
    </location>
</feature>
<evidence type="ECO:0000313" key="2">
    <source>
        <dbReference type="EMBL" id="KIW91356.1"/>
    </source>
</evidence>
<evidence type="ECO:0008006" key="4">
    <source>
        <dbReference type="Google" id="ProtNLM"/>
    </source>
</evidence>
<dbReference type="VEuPathDB" id="FungiDB:Z519_08252"/>
<dbReference type="PANTHER" id="PTHR21255:SF4">
    <property type="entry name" value="DYNEIN LIGHT CHAIN TCTEX-TYPE"/>
    <property type="match status" value="1"/>
</dbReference>
<dbReference type="InterPro" id="IPR005334">
    <property type="entry name" value="Tctex-1-like"/>
</dbReference>
<keyword evidence="3" id="KW-1185">Reference proteome</keyword>
<accession>A0A0D2EMW2</accession>
<organism evidence="2 3">
    <name type="scientific">Cladophialophora bantiana (strain ATCC 10958 / CBS 173.52 / CDC B-1940 / NIH 8579)</name>
    <name type="common">Xylohypha bantiana</name>
    <dbReference type="NCBI Taxonomy" id="1442370"/>
    <lineage>
        <taxon>Eukaryota</taxon>
        <taxon>Fungi</taxon>
        <taxon>Dikarya</taxon>
        <taxon>Ascomycota</taxon>
        <taxon>Pezizomycotina</taxon>
        <taxon>Eurotiomycetes</taxon>
        <taxon>Chaetothyriomycetidae</taxon>
        <taxon>Chaetothyriales</taxon>
        <taxon>Herpotrichiellaceae</taxon>
        <taxon>Cladophialophora</taxon>
    </lineage>
</organism>
<proteinExistence type="predicted"/>
<protein>
    <recommendedName>
        <fullName evidence="4">Dynein light chain, cytosolic</fullName>
    </recommendedName>
</protein>
<dbReference type="GeneID" id="27701180"/>
<dbReference type="PANTHER" id="PTHR21255">
    <property type="entry name" value="T-COMPLEX-ASSOCIATED-TESTIS-EXPRESSED 1/ DYNEIN LIGHT CHAIN"/>
    <property type="match status" value="1"/>
</dbReference>
<dbReference type="Proteomes" id="UP000053789">
    <property type="component" value="Unassembled WGS sequence"/>
</dbReference>
<sequence length="375" mass="41220">MSTLLRRVKSTVAVFDPPSPHQNNQQHRCALDPAARPSNQAKRLRLRKASQHHRSNPDLLDVGLNKSTLTLRQPQQHPELGPLTEFRRRLARKASTLSLRGRRRQGERDQAGVIKEEEKIRELALAGSETGSTKCQEHRDRAPQETRLEGEEQASRPAGNRPDEQPYTRESSVTTVVPCDPITSLFVKEHPSLSIADNPPETSPGLQDLIRKTQGTYITKYVAGGKTSVKKMASQQAPPPVAYSRLKEITEKACEAALSGVTSYSHPDTERWNTTIINSILGALVEETTVTSASGSMPNQPQFKYVVNSTIIQHAASSPASAGDDTKKTSGRRGMHAASGAYWNNEKDGMWSFKYAGADSKGLDVVVGVIWVWVG</sequence>
<dbReference type="RefSeq" id="XP_016618025.1">
    <property type="nucleotide sequence ID" value="XM_016765980.1"/>
</dbReference>
<feature type="compositionally biased region" description="Basic and acidic residues" evidence="1">
    <location>
        <begin position="104"/>
        <end position="122"/>
    </location>
</feature>
<dbReference type="GO" id="GO:0007018">
    <property type="term" value="P:microtubule-based movement"/>
    <property type="evidence" value="ECO:0007669"/>
    <property type="project" value="TreeGrafter"/>
</dbReference>
<evidence type="ECO:0000313" key="3">
    <source>
        <dbReference type="Proteomes" id="UP000053789"/>
    </source>
</evidence>
<name>A0A0D2EMW2_CLAB1</name>
<gene>
    <name evidence="2" type="ORF">Z519_08252</name>
</gene>
<evidence type="ECO:0000256" key="1">
    <source>
        <dbReference type="SAM" id="MobiDB-lite"/>
    </source>
</evidence>
<dbReference type="Pfam" id="PF03645">
    <property type="entry name" value="Tctex-1"/>
    <property type="match status" value="1"/>
</dbReference>
<dbReference type="Gene3D" id="3.30.1140.40">
    <property type="entry name" value="Tctex-1"/>
    <property type="match status" value="1"/>
</dbReference>
<dbReference type="GO" id="GO:0005868">
    <property type="term" value="C:cytoplasmic dynein complex"/>
    <property type="evidence" value="ECO:0007669"/>
    <property type="project" value="TreeGrafter"/>
</dbReference>
<dbReference type="InterPro" id="IPR038586">
    <property type="entry name" value="Tctex-1-like_sf"/>
</dbReference>
<reference evidence="2" key="1">
    <citation type="submission" date="2015-01" db="EMBL/GenBank/DDBJ databases">
        <title>The Genome Sequence of Cladophialophora bantiana CBS 173.52.</title>
        <authorList>
            <consortium name="The Broad Institute Genomics Platform"/>
            <person name="Cuomo C."/>
            <person name="de Hoog S."/>
            <person name="Gorbushina A."/>
            <person name="Stielow B."/>
            <person name="Teixiera M."/>
            <person name="Abouelleil A."/>
            <person name="Chapman S.B."/>
            <person name="Priest M."/>
            <person name="Young S.K."/>
            <person name="Wortman J."/>
            <person name="Nusbaum C."/>
            <person name="Birren B."/>
        </authorList>
    </citation>
    <scope>NUCLEOTIDE SEQUENCE [LARGE SCALE GENOMIC DNA]</scope>
    <source>
        <strain evidence="2">CBS 173.52</strain>
    </source>
</reference>
<dbReference type="GO" id="GO:0005737">
    <property type="term" value="C:cytoplasm"/>
    <property type="evidence" value="ECO:0007669"/>
    <property type="project" value="TreeGrafter"/>
</dbReference>
<dbReference type="EMBL" id="KN846991">
    <property type="protein sequence ID" value="KIW91356.1"/>
    <property type="molecule type" value="Genomic_DNA"/>
</dbReference>
<dbReference type="AlphaFoldDB" id="A0A0D2EMW2"/>
<dbReference type="OrthoDB" id="10059120at2759"/>
<dbReference type="CDD" id="cd21456">
    <property type="entry name" value="DLC-like_SpDlc1-like"/>
    <property type="match status" value="1"/>
</dbReference>
<dbReference type="HOGENOM" id="CLU_049911_0_0_1"/>
<feature type="region of interest" description="Disordered" evidence="1">
    <location>
        <begin position="94"/>
        <end position="174"/>
    </location>
</feature>